<organism evidence="1 2">
    <name type="scientific">Reticulibacter mediterranei</name>
    <dbReference type="NCBI Taxonomy" id="2778369"/>
    <lineage>
        <taxon>Bacteria</taxon>
        <taxon>Bacillati</taxon>
        <taxon>Chloroflexota</taxon>
        <taxon>Ktedonobacteria</taxon>
        <taxon>Ktedonobacterales</taxon>
        <taxon>Reticulibacteraceae</taxon>
        <taxon>Reticulibacter</taxon>
    </lineage>
</organism>
<dbReference type="EMBL" id="BNJK01000001">
    <property type="protein sequence ID" value="GHO90327.1"/>
    <property type="molecule type" value="Genomic_DNA"/>
</dbReference>
<dbReference type="Proteomes" id="UP000597444">
    <property type="component" value="Unassembled WGS sequence"/>
</dbReference>
<gene>
    <name evidence="1" type="ORF">KSF_003750</name>
</gene>
<proteinExistence type="predicted"/>
<evidence type="ECO:0000313" key="2">
    <source>
        <dbReference type="Proteomes" id="UP000597444"/>
    </source>
</evidence>
<evidence type="ECO:0000313" key="1">
    <source>
        <dbReference type="EMBL" id="GHO90327.1"/>
    </source>
</evidence>
<reference evidence="1" key="1">
    <citation type="submission" date="2020-10" db="EMBL/GenBank/DDBJ databases">
        <title>Taxonomic study of unclassified bacteria belonging to the class Ktedonobacteria.</title>
        <authorList>
            <person name="Yabe S."/>
            <person name="Wang C.M."/>
            <person name="Zheng Y."/>
            <person name="Sakai Y."/>
            <person name="Cavaletti L."/>
            <person name="Monciardini P."/>
            <person name="Donadio S."/>
        </authorList>
    </citation>
    <scope>NUCLEOTIDE SEQUENCE</scope>
    <source>
        <strain evidence="1">ID150040</strain>
    </source>
</reference>
<comment type="caution">
    <text evidence="1">The sequence shown here is derived from an EMBL/GenBank/DDBJ whole genome shotgun (WGS) entry which is preliminary data.</text>
</comment>
<accession>A0A8J3IEV6</accession>
<dbReference type="AlphaFoldDB" id="A0A8J3IEV6"/>
<sequence>MYSQGTRFDGITAFTLLSSRKTHLSRIAIAPAIHSTQLMGWLWSEPPAQIRISPFKQLMQPAA</sequence>
<protein>
    <submittedName>
        <fullName evidence="1">Uncharacterized protein</fullName>
    </submittedName>
</protein>
<name>A0A8J3IEV6_9CHLR</name>
<keyword evidence="2" id="KW-1185">Reference proteome</keyword>